<comment type="caution">
    <text evidence="8">The sequence shown here is derived from an EMBL/GenBank/DDBJ whole genome shotgun (WGS) entry which is preliminary data.</text>
</comment>
<protein>
    <recommendedName>
        <fullName evidence="2 5">Proline dehydrogenase</fullName>
        <ecNumber evidence="2 5">1.5.5.2</ecNumber>
    </recommendedName>
</protein>
<dbReference type="GO" id="GO:0010133">
    <property type="term" value="P:L-proline catabolic process to L-glutamate"/>
    <property type="evidence" value="ECO:0007669"/>
    <property type="project" value="TreeGrafter"/>
</dbReference>
<evidence type="ECO:0000256" key="5">
    <source>
        <dbReference type="RuleBase" id="RU364054"/>
    </source>
</evidence>
<dbReference type="PANTHER" id="PTHR13914">
    <property type="entry name" value="PROLINE OXIDASE"/>
    <property type="match status" value="1"/>
</dbReference>
<keyword evidence="5" id="KW-0274">FAD</keyword>
<sequence>MEVLGKTRHILHIAVAGGSILGAERQRQRERERKGKRQKAKGKKNNVCLRCYMATRVIPPRILRKLGYNTATKPLSPTPYVLPPTSAVLRPSAAADLSFSDVEKLFSHVTTPALLRSTAVLHATALEPMVDFGTWLMRSNLMHLHPLRHLILSTVRNTFYHHFCAGEDASSAASSIRSLNHVGLRGMLVYGVEDALDNNACDRNLNGFLRTIHVTRSLPPSSVSFVIVKITAICPMSLLERISDLLRWQHKDPSFCLPWKQDCFPIFSPSSPLYHTMTRPQPLTPHEETDLQLSIQRFLHLCQKCVQANIPLLVDAEHTTVQPAIDYFTYSSAILHNKGDHPIVFGTIQTYLKDAKERMMLAAQAADTMGIPMGFKLVRGAYMSSEAKLAQSLGYASPIHDTIQDTHKCFNDCSSFMLEKISNGPGGVVLATHNVESGKLAAAKAHEVGIGKVNHKLEFAQLHGMSEALSFGLSNAGFQVSKYMPFGPVETVMPYLLRRAEENRGMLAASGFDRQLMRKELGRRLKATVF</sequence>
<keyword evidence="5" id="KW-0285">Flavoprotein</keyword>
<proteinExistence type="inferred from homology"/>
<evidence type="ECO:0000256" key="4">
    <source>
        <dbReference type="ARBA" id="ARBA00023062"/>
    </source>
</evidence>
<evidence type="ECO:0000259" key="7">
    <source>
        <dbReference type="Pfam" id="PF01619"/>
    </source>
</evidence>
<evidence type="ECO:0000256" key="6">
    <source>
        <dbReference type="SAM" id="MobiDB-lite"/>
    </source>
</evidence>
<name>A0AAN9SDJ9_PSOTE</name>
<dbReference type="Pfam" id="PF01619">
    <property type="entry name" value="Pro_dh"/>
    <property type="match status" value="1"/>
</dbReference>
<dbReference type="PANTHER" id="PTHR13914:SF33">
    <property type="entry name" value="PROLINE DEHYDROGENASE"/>
    <property type="match status" value="1"/>
</dbReference>
<dbReference type="GO" id="GO:0071949">
    <property type="term" value="F:FAD binding"/>
    <property type="evidence" value="ECO:0007669"/>
    <property type="project" value="TreeGrafter"/>
</dbReference>
<comment type="cofactor">
    <cofactor evidence="5">
        <name>FAD</name>
        <dbReference type="ChEBI" id="CHEBI:57692"/>
    </cofactor>
</comment>
<keyword evidence="9" id="KW-1185">Reference proteome</keyword>
<feature type="domain" description="Proline dehydrogenase" evidence="7">
    <location>
        <begin position="176"/>
        <end position="506"/>
    </location>
</feature>
<dbReference type="InterPro" id="IPR002872">
    <property type="entry name" value="Proline_DH_dom"/>
</dbReference>
<dbReference type="InterPro" id="IPR015659">
    <property type="entry name" value="Proline_oxidase"/>
</dbReference>
<feature type="region of interest" description="Disordered" evidence="6">
    <location>
        <begin position="22"/>
        <end position="42"/>
    </location>
</feature>
<gene>
    <name evidence="8" type="ORF">VNO78_14844</name>
</gene>
<evidence type="ECO:0000256" key="1">
    <source>
        <dbReference type="ARBA" id="ARBA00005869"/>
    </source>
</evidence>
<dbReference type="InterPro" id="IPR029041">
    <property type="entry name" value="FAD-linked_oxidoreductase-like"/>
</dbReference>
<evidence type="ECO:0000313" key="9">
    <source>
        <dbReference type="Proteomes" id="UP001386955"/>
    </source>
</evidence>
<comment type="similarity">
    <text evidence="1 5">Belongs to the proline oxidase family.</text>
</comment>
<dbReference type="GO" id="GO:0005739">
    <property type="term" value="C:mitochondrion"/>
    <property type="evidence" value="ECO:0007669"/>
    <property type="project" value="TreeGrafter"/>
</dbReference>
<comment type="catalytic activity">
    <reaction evidence="5">
        <text>L-proline + a quinone = (S)-1-pyrroline-5-carboxylate + a quinol + H(+)</text>
        <dbReference type="Rhea" id="RHEA:23784"/>
        <dbReference type="ChEBI" id="CHEBI:15378"/>
        <dbReference type="ChEBI" id="CHEBI:17388"/>
        <dbReference type="ChEBI" id="CHEBI:24646"/>
        <dbReference type="ChEBI" id="CHEBI:60039"/>
        <dbReference type="ChEBI" id="CHEBI:132124"/>
        <dbReference type="EC" id="1.5.5.2"/>
    </reaction>
</comment>
<dbReference type="GO" id="GO:0004657">
    <property type="term" value="F:proline dehydrogenase activity"/>
    <property type="evidence" value="ECO:0007669"/>
    <property type="project" value="UniProtKB-EC"/>
</dbReference>
<dbReference type="EC" id="1.5.5.2" evidence="2 5"/>
<dbReference type="SUPFAM" id="SSF51730">
    <property type="entry name" value="FAD-linked oxidoreductase"/>
    <property type="match status" value="1"/>
</dbReference>
<organism evidence="8 9">
    <name type="scientific">Psophocarpus tetragonolobus</name>
    <name type="common">Winged bean</name>
    <name type="synonym">Dolichos tetragonolobus</name>
    <dbReference type="NCBI Taxonomy" id="3891"/>
    <lineage>
        <taxon>Eukaryota</taxon>
        <taxon>Viridiplantae</taxon>
        <taxon>Streptophyta</taxon>
        <taxon>Embryophyta</taxon>
        <taxon>Tracheophyta</taxon>
        <taxon>Spermatophyta</taxon>
        <taxon>Magnoliopsida</taxon>
        <taxon>eudicotyledons</taxon>
        <taxon>Gunneridae</taxon>
        <taxon>Pentapetalae</taxon>
        <taxon>rosids</taxon>
        <taxon>fabids</taxon>
        <taxon>Fabales</taxon>
        <taxon>Fabaceae</taxon>
        <taxon>Papilionoideae</taxon>
        <taxon>50 kb inversion clade</taxon>
        <taxon>NPAAA clade</taxon>
        <taxon>indigoferoid/millettioid clade</taxon>
        <taxon>Phaseoleae</taxon>
        <taxon>Psophocarpus</taxon>
    </lineage>
</organism>
<dbReference type="EMBL" id="JAYMYS010000004">
    <property type="protein sequence ID" value="KAK7394321.1"/>
    <property type="molecule type" value="Genomic_DNA"/>
</dbReference>
<dbReference type="Gene3D" id="3.20.20.220">
    <property type="match status" value="1"/>
</dbReference>
<accession>A0AAN9SDJ9</accession>
<feature type="compositionally biased region" description="Basic and acidic residues" evidence="6">
    <location>
        <begin position="24"/>
        <end position="33"/>
    </location>
</feature>
<keyword evidence="4 5" id="KW-0642">Proline metabolism</keyword>
<reference evidence="8 9" key="1">
    <citation type="submission" date="2024-01" db="EMBL/GenBank/DDBJ databases">
        <title>The genomes of 5 underutilized Papilionoideae crops provide insights into root nodulation and disease resistanc.</title>
        <authorList>
            <person name="Jiang F."/>
        </authorList>
    </citation>
    <scope>NUCLEOTIDE SEQUENCE [LARGE SCALE GENOMIC DNA]</scope>
    <source>
        <strain evidence="8">DUOXIRENSHENG_FW03</strain>
        <tissue evidence="8">Leaves</tissue>
    </source>
</reference>
<comment type="function">
    <text evidence="5">Converts proline to delta-1-pyrroline-5-carboxylate.</text>
</comment>
<evidence type="ECO:0000313" key="8">
    <source>
        <dbReference type="EMBL" id="KAK7394321.1"/>
    </source>
</evidence>
<evidence type="ECO:0000256" key="3">
    <source>
        <dbReference type="ARBA" id="ARBA00023002"/>
    </source>
</evidence>
<keyword evidence="3 5" id="KW-0560">Oxidoreductase</keyword>
<evidence type="ECO:0000256" key="2">
    <source>
        <dbReference type="ARBA" id="ARBA00012695"/>
    </source>
</evidence>
<dbReference type="Proteomes" id="UP001386955">
    <property type="component" value="Unassembled WGS sequence"/>
</dbReference>
<dbReference type="AlphaFoldDB" id="A0AAN9SDJ9"/>